<dbReference type="AlphaFoldDB" id="A0A6M5YYN0"/>
<evidence type="ECO:0000313" key="2">
    <source>
        <dbReference type="EMBL" id="QJW99129.1"/>
    </source>
</evidence>
<accession>A0A6M5YYN0</accession>
<evidence type="ECO:0000313" key="3">
    <source>
        <dbReference type="Proteomes" id="UP000503447"/>
    </source>
</evidence>
<sequence length="173" mass="18225">MRSSILIRFALVIVWAGPVERAHLLAQPAADPKAVKDGVKGLQSPDPRVREAAAEALGGLHTGAGSAVPALTDALRDKVASVRRSAAEALGRSAPKRGPRSRRSSGCSKTTSWRSAARPRSRSGSSDRTPQPPRSRWRRPCGTGAGASGSRSRSPWGNSAPRPTLPCPRSPVR</sequence>
<dbReference type="PROSITE" id="PS50077">
    <property type="entry name" value="HEAT_REPEAT"/>
    <property type="match status" value="1"/>
</dbReference>
<feature type="compositionally biased region" description="Basic residues" evidence="1">
    <location>
        <begin position="94"/>
        <end position="103"/>
    </location>
</feature>
<feature type="region of interest" description="Disordered" evidence="1">
    <location>
        <begin position="80"/>
        <end position="173"/>
    </location>
</feature>
<organism evidence="2 3">
    <name type="scientific">Frigoriglobus tundricola</name>
    <dbReference type="NCBI Taxonomy" id="2774151"/>
    <lineage>
        <taxon>Bacteria</taxon>
        <taxon>Pseudomonadati</taxon>
        <taxon>Planctomycetota</taxon>
        <taxon>Planctomycetia</taxon>
        <taxon>Gemmatales</taxon>
        <taxon>Gemmataceae</taxon>
        <taxon>Frigoriglobus</taxon>
    </lineage>
</organism>
<gene>
    <name evidence="2" type="ORF">FTUN_6729</name>
</gene>
<dbReference type="SUPFAM" id="SSF48371">
    <property type="entry name" value="ARM repeat"/>
    <property type="match status" value="1"/>
</dbReference>
<name>A0A6M5YYN0_9BACT</name>
<dbReference type="InterPro" id="IPR021133">
    <property type="entry name" value="HEAT_type_2"/>
</dbReference>
<dbReference type="InterPro" id="IPR016024">
    <property type="entry name" value="ARM-type_fold"/>
</dbReference>
<dbReference type="Gene3D" id="1.25.10.10">
    <property type="entry name" value="Leucine-rich Repeat Variant"/>
    <property type="match status" value="1"/>
</dbReference>
<keyword evidence="3" id="KW-1185">Reference proteome</keyword>
<dbReference type="KEGG" id="ftj:FTUN_6729"/>
<feature type="compositionally biased region" description="Pro residues" evidence="1">
    <location>
        <begin position="163"/>
        <end position="173"/>
    </location>
</feature>
<dbReference type="InterPro" id="IPR004155">
    <property type="entry name" value="PBS_lyase_HEAT"/>
</dbReference>
<protein>
    <recommendedName>
        <fullName evidence="4">HEAT repeat domain-containing protein</fullName>
    </recommendedName>
</protein>
<dbReference type="EMBL" id="CP053452">
    <property type="protein sequence ID" value="QJW99129.1"/>
    <property type="molecule type" value="Genomic_DNA"/>
</dbReference>
<dbReference type="Pfam" id="PF13646">
    <property type="entry name" value="HEAT_2"/>
    <property type="match status" value="1"/>
</dbReference>
<feature type="compositionally biased region" description="Low complexity" evidence="1">
    <location>
        <begin position="104"/>
        <end position="128"/>
    </location>
</feature>
<evidence type="ECO:0008006" key="4">
    <source>
        <dbReference type="Google" id="ProtNLM"/>
    </source>
</evidence>
<evidence type="ECO:0000256" key="1">
    <source>
        <dbReference type="SAM" id="MobiDB-lite"/>
    </source>
</evidence>
<dbReference type="Proteomes" id="UP000503447">
    <property type="component" value="Chromosome"/>
</dbReference>
<dbReference type="SMART" id="SM00567">
    <property type="entry name" value="EZ_HEAT"/>
    <property type="match status" value="2"/>
</dbReference>
<dbReference type="InterPro" id="IPR011989">
    <property type="entry name" value="ARM-like"/>
</dbReference>
<reference evidence="3" key="1">
    <citation type="submission" date="2020-05" db="EMBL/GenBank/DDBJ databases">
        <title>Frigoriglobus tundricola gen. nov., sp. nov., a psychrotolerant cellulolytic planctomycete of the family Gemmataceae with two divergent copies of 16S rRNA gene.</title>
        <authorList>
            <person name="Kulichevskaya I.S."/>
            <person name="Ivanova A.A."/>
            <person name="Naumoff D.G."/>
            <person name="Beletsky A.V."/>
            <person name="Rijpstra W.I.C."/>
            <person name="Sinninghe Damste J.S."/>
            <person name="Mardanov A.V."/>
            <person name="Ravin N.V."/>
            <person name="Dedysh S.N."/>
        </authorList>
    </citation>
    <scope>NUCLEOTIDE SEQUENCE [LARGE SCALE GENOMIC DNA]</scope>
    <source>
        <strain evidence="3">PL17</strain>
    </source>
</reference>
<proteinExistence type="predicted"/>